<proteinExistence type="predicted"/>
<name>A0A165EIC1_9APHY</name>
<accession>A0A165EIC1</accession>
<gene>
    <name evidence="2" type="ORF">LAESUDRAFT_725481</name>
</gene>
<dbReference type="EMBL" id="KV427621">
    <property type="protein sequence ID" value="KZT07112.1"/>
    <property type="molecule type" value="Genomic_DNA"/>
</dbReference>
<dbReference type="STRING" id="1314785.A0A165EIC1"/>
<reference evidence="2 3" key="1">
    <citation type="journal article" date="2016" name="Mol. Biol. Evol.">
        <title>Comparative Genomics of Early-Diverging Mushroom-Forming Fungi Provides Insights into the Origins of Lignocellulose Decay Capabilities.</title>
        <authorList>
            <person name="Nagy L.G."/>
            <person name="Riley R."/>
            <person name="Tritt A."/>
            <person name="Adam C."/>
            <person name="Daum C."/>
            <person name="Floudas D."/>
            <person name="Sun H."/>
            <person name="Yadav J.S."/>
            <person name="Pangilinan J."/>
            <person name="Larsson K.H."/>
            <person name="Matsuura K."/>
            <person name="Barry K."/>
            <person name="Labutti K."/>
            <person name="Kuo R."/>
            <person name="Ohm R.A."/>
            <person name="Bhattacharya S.S."/>
            <person name="Shirouzu T."/>
            <person name="Yoshinaga Y."/>
            <person name="Martin F.M."/>
            <person name="Grigoriev I.V."/>
            <person name="Hibbett D.S."/>
        </authorList>
    </citation>
    <scope>NUCLEOTIDE SEQUENCE [LARGE SCALE GENOMIC DNA]</scope>
    <source>
        <strain evidence="2 3">93-53</strain>
    </source>
</reference>
<dbReference type="GeneID" id="63825855"/>
<dbReference type="OrthoDB" id="3202436at2759"/>
<sequence length="224" mass="25423">MRTVSSSKEPLKWISRLEHPALPPRPELWATPPLIPRQLPPSALQLNPFLQHRPFGRPPVLFDMRLFTADILLGELPREEGDERPLRADFEEWGPDGSQPATWPGVPSLYISALADDAFPKFPWPILVIPHHPSLPVLVRHVFNALIANFEERVKEDEMEALSEERRGLVTRAYYTRLETRVGGRLPGDEDGVRRIDYLGDQVYFRGLEPAPDGDGFMMFVGSA</sequence>
<organism evidence="2 3">
    <name type="scientific">Laetiporus sulphureus 93-53</name>
    <dbReference type="NCBI Taxonomy" id="1314785"/>
    <lineage>
        <taxon>Eukaryota</taxon>
        <taxon>Fungi</taxon>
        <taxon>Dikarya</taxon>
        <taxon>Basidiomycota</taxon>
        <taxon>Agaricomycotina</taxon>
        <taxon>Agaricomycetes</taxon>
        <taxon>Polyporales</taxon>
        <taxon>Laetiporus</taxon>
    </lineage>
</organism>
<protein>
    <recommendedName>
        <fullName evidence="1">DUF6699 domain-containing protein</fullName>
    </recommendedName>
</protein>
<dbReference type="AlphaFoldDB" id="A0A165EIC1"/>
<dbReference type="Pfam" id="PF20415">
    <property type="entry name" value="DUF6699"/>
    <property type="match status" value="1"/>
</dbReference>
<dbReference type="InterPro" id="IPR046522">
    <property type="entry name" value="DUF6699"/>
</dbReference>
<keyword evidence="3" id="KW-1185">Reference proteome</keyword>
<evidence type="ECO:0000313" key="2">
    <source>
        <dbReference type="EMBL" id="KZT07112.1"/>
    </source>
</evidence>
<evidence type="ECO:0000259" key="1">
    <source>
        <dbReference type="Pfam" id="PF20415"/>
    </source>
</evidence>
<dbReference type="InParanoid" id="A0A165EIC1"/>
<feature type="domain" description="DUF6699" evidence="1">
    <location>
        <begin position="91"/>
        <end position="214"/>
    </location>
</feature>
<evidence type="ECO:0000313" key="3">
    <source>
        <dbReference type="Proteomes" id="UP000076871"/>
    </source>
</evidence>
<dbReference type="RefSeq" id="XP_040764852.1">
    <property type="nucleotide sequence ID" value="XM_040908826.1"/>
</dbReference>
<dbReference type="Proteomes" id="UP000076871">
    <property type="component" value="Unassembled WGS sequence"/>
</dbReference>